<dbReference type="InterPro" id="IPR017969">
    <property type="entry name" value="Heavy-metal-associated_CS"/>
</dbReference>
<organism evidence="3 4">
    <name type="scientific">Rhizobium quercicola</name>
    <dbReference type="NCBI Taxonomy" id="2901226"/>
    <lineage>
        <taxon>Bacteria</taxon>
        <taxon>Pseudomonadati</taxon>
        <taxon>Pseudomonadota</taxon>
        <taxon>Alphaproteobacteria</taxon>
        <taxon>Hyphomicrobiales</taxon>
        <taxon>Rhizobiaceae</taxon>
        <taxon>Rhizobium/Agrobacterium group</taxon>
        <taxon>Rhizobium</taxon>
    </lineage>
</organism>
<dbReference type="InterPro" id="IPR036163">
    <property type="entry name" value="HMA_dom_sf"/>
</dbReference>
<evidence type="ECO:0000259" key="2">
    <source>
        <dbReference type="PROSITE" id="PS50846"/>
    </source>
</evidence>
<dbReference type="RefSeq" id="WP_231813836.1">
    <property type="nucleotide sequence ID" value="NZ_JAJOZR010000005.1"/>
</dbReference>
<dbReference type="SUPFAM" id="SSF55008">
    <property type="entry name" value="HMA, heavy metal-associated domain"/>
    <property type="match status" value="1"/>
</dbReference>
<sequence>MTVFDIPDMTCAHCKSTVENAIRSVDGQAGVRIDLAAKTADVETDASAEEIAAAITAAGYTPGLRAPL</sequence>
<dbReference type="PROSITE" id="PS01047">
    <property type="entry name" value="HMA_1"/>
    <property type="match status" value="1"/>
</dbReference>
<dbReference type="Proteomes" id="UP001139089">
    <property type="component" value="Unassembled WGS sequence"/>
</dbReference>
<dbReference type="AlphaFoldDB" id="A0A9X1NU12"/>
<evidence type="ECO:0000313" key="3">
    <source>
        <dbReference type="EMBL" id="MCD7109326.1"/>
    </source>
</evidence>
<keyword evidence="4" id="KW-1185">Reference proteome</keyword>
<dbReference type="CDD" id="cd00371">
    <property type="entry name" value="HMA"/>
    <property type="match status" value="1"/>
</dbReference>
<dbReference type="Gene3D" id="3.30.70.100">
    <property type="match status" value="1"/>
</dbReference>
<keyword evidence="1" id="KW-0479">Metal-binding</keyword>
<evidence type="ECO:0000256" key="1">
    <source>
        <dbReference type="ARBA" id="ARBA00022723"/>
    </source>
</evidence>
<proteinExistence type="predicted"/>
<dbReference type="GO" id="GO:0046872">
    <property type="term" value="F:metal ion binding"/>
    <property type="evidence" value="ECO:0007669"/>
    <property type="project" value="UniProtKB-KW"/>
</dbReference>
<dbReference type="EMBL" id="JAJOZR010000005">
    <property type="protein sequence ID" value="MCD7109326.1"/>
    <property type="molecule type" value="Genomic_DNA"/>
</dbReference>
<gene>
    <name evidence="3" type="ORF">LRX75_09725</name>
</gene>
<comment type="caution">
    <text evidence="3">The sequence shown here is derived from an EMBL/GenBank/DDBJ whole genome shotgun (WGS) entry which is preliminary data.</text>
</comment>
<feature type="domain" description="HMA" evidence="2">
    <location>
        <begin position="1"/>
        <end position="63"/>
    </location>
</feature>
<dbReference type="PROSITE" id="PS50846">
    <property type="entry name" value="HMA_2"/>
    <property type="match status" value="1"/>
</dbReference>
<dbReference type="Pfam" id="PF00403">
    <property type="entry name" value="HMA"/>
    <property type="match status" value="1"/>
</dbReference>
<reference evidence="3" key="1">
    <citation type="submission" date="2021-12" db="EMBL/GenBank/DDBJ databases">
        <authorList>
            <person name="Li Y."/>
        </authorList>
    </citation>
    <scope>NUCLEOTIDE SEQUENCE</scope>
    <source>
        <strain evidence="3">DKSPLA3</strain>
    </source>
</reference>
<accession>A0A9X1NU12</accession>
<dbReference type="InterPro" id="IPR006121">
    <property type="entry name" value="HMA_dom"/>
</dbReference>
<name>A0A9X1NU12_9HYPH</name>
<protein>
    <submittedName>
        <fullName evidence="3">Heavy-metal-associated domain-containing protein</fullName>
    </submittedName>
</protein>
<evidence type="ECO:0000313" key="4">
    <source>
        <dbReference type="Proteomes" id="UP001139089"/>
    </source>
</evidence>